<feature type="compositionally biased region" description="Polar residues" evidence="4">
    <location>
        <begin position="68"/>
        <end position="83"/>
    </location>
</feature>
<evidence type="ECO:0000313" key="6">
    <source>
        <dbReference type="Proteomes" id="UP000828390"/>
    </source>
</evidence>
<dbReference type="Pfam" id="PF00023">
    <property type="entry name" value="Ank"/>
    <property type="match status" value="1"/>
</dbReference>
<proteinExistence type="predicted"/>
<keyword evidence="1" id="KW-0677">Repeat</keyword>
<dbReference type="Pfam" id="PF12796">
    <property type="entry name" value="Ank_2"/>
    <property type="match status" value="1"/>
</dbReference>
<reference evidence="5" key="2">
    <citation type="submission" date="2020-11" db="EMBL/GenBank/DDBJ databases">
        <authorList>
            <person name="McCartney M.A."/>
            <person name="Auch B."/>
            <person name="Kono T."/>
            <person name="Mallez S."/>
            <person name="Becker A."/>
            <person name="Gohl D.M."/>
            <person name="Silverstein K.A.T."/>
            <person name="Koren S."/>
            <person name="Bechman K.B."/>
            <person name="Herman A."/>
            <person name="Abrahante J.E."/>
            <person name="Garbe J."/>
        </authorList>
    </citation>
    <scope>NUCLEOTIDE SEQUENCE</scope>
    <source>
        <strain evidence="5">Duluth1</strain>
        <tissue evidence="5">Whole animal</tissue>
    </source>
</reference>
<feature type="region of interest" description="Disordered" evidence="4">
    <location>
        <begin position="1704"/>
        <end position="1726"/>
    </location>
</feature>
<dbReference type="SUPFAM" id="SSF48403">
    <property type="entry name" value="Ankyrin repeat"/>
    <property type="match status" value="1"/>
</dbReference>
<feature type="region of interest" description="Disordered" evidence="4">
    <location>
        <begin position="202"/>
        <end position="221"/>
    </location>
</feature>
<feature type="compositionally biased region" description="Basic and acidic residues" evidence="4">
    <location>
        <begin position="15"/>
        <end position="37"/>
    </location>
</feature>
<feature type="compositionally biased region" description="Basic and acidic residues" evidence="4">
    <location>
        <begin position="959"/>
        <end position="975"/>
    </location>
</feature>
<protein>
    <submittedName>
        <fullName evidence="5">Uncharacterized protein</fullName>
    </submittedName>
</protein>
<dbReference type="PROSITE" id="PS50088">
    <property type="entry name" value="ANK_REPEAT"/>
    <property type="match status" value="3"/>
</dbReference>
<dbReference type="Gene3D" id="1.25.40.20">
    <property type="entry name" value="Ankyrin repeat-containing domain"/>
    <property type="match status" value="1"/>
</dbReference>
<feature type="compositionally biased region" description="Basic residues" evidence="4">
    <location>
        <begin position="1"/>
        <end position="10"/>
    </location>
</feature>
<dbReference type="GO" id="GO:0071356">
    <property type="term" value="P:cellular response to tumor necrosis factor"/>
    <property type="evidence" value="ECO:0007669"/>
    <property type="project" value="TreeGrafter"/>
</dbReference>
<feature type="compositionally biased region" description="Polar residues" evidence="4">
    <location>
        <begin position="945"/>
        <end position="958"/>
    </location>
</feature>
<name>A0A9D4BNB0_DREPO</name>
<evidence type="ECO:0000256" key="2">
    <source>
        <dbReference type="ARBA" id="ARBA00023043"/>
    </source>
</evidence>
<evidence type="ECO:0000256" key="1">
    <source>
        <dbReference type="ARBA" id="ARBA00022737"/>
    </source>
</evidence>
<feature type="region of interest" description="Disordered" evidence="4">
    <location>
        <begin position="1383"/>
        <end position="1461"/>
    </location>
</feature>
<feature type="region of interest" description="Disordered" evidence="4">
    <location>
        <begin position="1470"/>
        <end position="1489"/>
    </location>
</feature>
<dbReference type="PROSITE" id="PS50297">
    <property type="entry name" value="ANK_REP_REGION"/>
    <property type="match status" value="3"/>
</dbReference>
<dbReference type="InterPro" id="IPR036770">
    <property type="entry name" value="Ankyrin_rpt-contain_sf"/>
</dbReference>
<feature type="compositionally biased region" description="Basic and acidic residues" evidence="4">
    <location>
        <begin position="1547"/>
        <end position="1556"/>
    </location>
</feature>
<dbReference type="PANTHER" id="PTHR46680:SF3">
    <property type="entry name" value="NF-KAPPA-B INHIBITOR CACTUS"/>
    <property type="match status" value="1"/>
</dbReference>
<dbReference type="EMBL" id="JAIWYP010000015">
    <property type="protein sequence ID" value="KAH3701086.1"/>
    <property type="molecule type" value="Genomic_DNA"/>
</dbReference>
<evidence type="ECO:0000256" key="3">
    <source>
        <dbReference type="PROSITE-ProRule" id="PRU00023"/>
    </source>
</evidence>
<dbReference type="InterPro" id="IPR002110">
    <property type="entry name" value="Ankyrin_rpt"/>
</dbReference>
<keyword evidence="6" id="KW-1185">Reference proteome</keyword>
<feature type="compositionally biased region" description="Basic residues" evidence="4">
    <location>
        <begin position="920"/>
        <end position="929"/>
    </location>
</feature>
<dbReference type="InterPro" id="IPR051070">
    <property type="entry name" value="NF-kappa-B_inhibitor"/>
</dbReference>
<feature type="compositionally biased region" description="Polar residues" evidence="4">
    <location>
        <begin position="1580"/>
        <end position="1597"/>
    </location>
</feature>
<feature type="compositionally biased region" description="Polar residues" evidence="4">
    <location>
        <begin position="978"/>
        <end position="999"/>
    </location>
</feature>
<feature type="region of interest" description="Disordered" evidence="4">
    <location>
        <begin position="920"/>
        <end position="1005"/>
    </location>
</feature>
<feature type="compositionally biased region" description="Basic residues" evidence="4">
    <location>
        <begin position="609"/>
        <end position="619"/>
    </location>
</feature>
<feature type="compositionally biased region" description="Polar residues" evidence="4">
    <location>
        <begin position="202"/>
        <end position="219"/>
    </location>
</feature>
<comment type="caution">
    <text evidence="5">The sequence shown here is derived from an EMBL/GenBank/DDBJ whole genome shotgun (WGS) entry which is preliminary data.</text>
</comment>
<feature type="repeat" description="ANK" evidence="3">
    <location>
        <begin position="438"/>
        <end position="470"/>
    </location>
</feature>
<dbReference type="SMART" id="SM00248">
    <property type="entry name" value="ANK"/>
    <property type="match status" value="5"/>
</dbReference>
<organism evidence="5 6">
    <name type="scientific">Dreissena polymorpha</name>
    <name type="common">Zebra mussel</name>
    <name type="synonym">Mytilus polymorpha</name>
    <dbReference type="NCBI Taxonomy" id="45954"/>
    <lineage>
        <taxon>Eukaryota</taxon>
        <taxon>Metazoa</taxon>
        <taxon>Spiralia</taxon>
        <taxon>Lophotrochozoa</taxon>
        <taxon>Mollusca</taxon>
        <taxon>Bivalvia</taxon>
        <taxon>Autobranchia</taxon>
        <taxon>Heteroconchia</taxon>
        <taxon>Euheterodonta</taxon>
        <taxon>Imparidentia</taxon>
        <taxon>Neoheterodontei</taxon>
        <taxon>Myida</taxon>
        <taxon>Dreissenoidea</taxon>
        <taxon>Dreissenidae</taxon>
        <taxon>Dreissena</taxon>
    </lineage>
</organism>
<feature type="repeat" description="ANK" evidence="3">
    <location>
        <begin position="369"/>
        <end position="401"/>
    </location>
</feature>
<accession>A0A9D4BNB0</accession>
<feature type="region of interest" description="Disordered" evidence="4">
    <location>
        <begin position="1"/>
        <end position="114"/>
    </location>
</feature>
<feature type="compositionally biased region" description="Basic residues" evidence="4">
    <location>
        <begin position="89"/>
        <end position="103"/>
    </location>
</feature>
<dbReference type="GO" id="GO:0005829">
    <property type="term" value="C:cytosol"/>
    <property type="evidence" value="ECO:0007669"/>
    <property type="project" value="TreeGrafter"/>
</dbReference>
<dbReference type="GO" id="GO:0051059">
    <property type="term" value="F:NF-kappaB binding"/>
    <property type="evidence" value="ECO:0007669"/>
    <property type="project" value="TreeGrafter"/>
</dbReference>
<evidence type="ECO:0000313" key="5">
    <source>
        <dbReference type="EMBL" id="KAH3701086.1"/>
    </source>
</evidence>
<feature type="region of interest" description="Disordered" evidence="4">
    <location>
        <begin position="580"/>
        <end position="620"/>
    </location>
</feature>
<gene>
    <name evidence="5" type="ORF">DPMN_076070</name>
</gene>
<dbReference type="Proteomes" id="UP000828390">
    <property type="component" value="Unassembled WGS sequence"/>
</dbReference>
<keyword evidence="2 3" id="KW-0040">ANK repeat</keyword>
<dbReference type="PANTHER" id="PTHR46680">
    <property type="entry name" value="NF-KAPPA-B INHIBITOR ALPHA"/>
    <property type="match status" value="1"/>
</dbReference>
<evidence type="ECO:0000256" key="4">
    <source>
        <dbReference type="SAM" id="MobiDB-lite"/>
    </source>
</evidence>
<feature type="compositionally biased region" description="Basic and acidic residues" evidence="4">
    <location>
        <begin position="1717"/>
        <end position="1726"/>
    </location>
</feature>
<sequence>MVNNTRRRRSAASNGRREEKPNVSEVTSEKEENDRLEVANVLSSLIFLPPKSDQNENSTENTEEKRQNPTSVNLTYLPNSQNLGIPVSPHHRAQGRQSKRGRGKSNSSASAHDKKTSELIAQLNSHLKNAVHSSLPQDQNRNEKRIVKDHAPLNVDNSGKTFKCQSPYSEASVSVNKSVASALRQAVSNNIKATQPASISKANDNVQIPANSRSDSVSAPTKVDSYDLEVSKKKETSDTNLPLKKRRLIGVDGESENLNSSVTLASIGSLTSWPKNLAELQQSAAHSGYYTKEHVHFQGKSAESGYRPVKFDPRTSLMVLQDVKVALTPDEDGDLPIHIAVVHENLMFVKKFIDIMAISGKTVDRYNKLQQTPLHLAILVKRPDIVEVLLKAGANPNLVDRNGCTSVHLSVCKQFPECLETILQCSVVPPSVNSRDYEGYYPLHSCVELNDFDAMKMLIKYEADMDVQDGKAGRSVLFYATEFNRTDMVRYLLEQGANAEIQNYAGISSLVIAQCNNNNDIINMLRQALDLAMYGDVCTEPVRKLQIPRLPDKPVAVLSEPEKIINLESNFSYRSYSRQSSVSSNSAPMDLSLPKNKESIKREYPEKGHKQKPKKKMKKDTKAIKLENVNGIMNALKRDRHASLIAALQTPTMQTYHAHMNKHERAYKDTDLDTNVNDAVADMETNHAYESKLKPKSLYLHKTSHDKNDAEMETEVAVQMINISRTNSVDSNNSNDREQNVGEIEKGIVSRVDFSAKGAEFHKNYQNATSVSEETTKMLDSQRQLLSQPVLLTRFSDLLKSISGPLKSEDIFEMIRPLIQFPLQNAVSRKSDLSSSEVKDKKDVKFEENNDNFVKPMEISEHSASRSQEIDRRFVHEANQSGLKNDNGREEACDMENESNLVIDEAEIDNNDKSCKGFLKKRRNKKKSVSRNDAQEVYSKDNTSEHIATNTSANGQGDTDVKTSAENSEELRTVKTDFISTPVENLNSKDSNSGKTGNRPTLPVESQALKSRTLFYNDGSGYKPIKIFIDDSEQSSLVLKKLLESCVVQPDSGASSFPAFSTQLNEANNVGNQCNAKSIQTQKPSSDNQFIPAGQIVIASDIVSGTDVSQVSVGQPSVQSIVSRTTDGVISESRVNSESPPLRPGLFALRKSYSVQKPRMDLEKKTIPSEAAKTVLMTQGLNEMIMDKSSLSNDCVSLSKGVLQSDVSSPASVDTSLVSNGVELNCSISKTSSIPTKTSFTETMPITSWTNYVGQATMSENAKDSMHSLNGNRFNPSKSVFMPSNVVNANLHSLTPVSSLVSSAIVTLPVTQNKSFQNVYMDSINASAEKSTSKPFVFTAVTPVNVLMQKSVESGVVNSLQSFSSTQAKEGVLKNQITLAPKPSAQNLSAKSEKPITDSVKIKQKSVPSGYPKKLEKTNSAEGTLTRVNPDVKNRLSKALQSPQRKQIGVSSPCGMTESDVNATKSAIPDTVLPKRGDNNGAFTMQGNQTIGKWDSNRTIAEEKNDESEVEMAVDNLKEQMESYSLSQGSEADEHNSYVSTANTTEDDNKDHEDINQQRMELEEERSDSISTENEETMENRVNPSQNTEDCPDSSVNENEKPDEKIKHYNKAIEETDLKSDYSVEINKGTGVKSEQGETSIEEIDVICKQKENCIEKTDITNEDSEKSIEENDVTSEHSEQCIKEINVTCEDIEKSNVETFVTNQQSEKSIAEACDTDNKSTSEVK</sequence>
<reference evidence="5" key="1">
    <citation type="journal article" date="2019" name="bioRxiv">
        <title>The Genome of the Zebra Mussel, Dreissena polymorpha: A Resource for Invasive Species Research.</title>
        <authorList>
            <person name="McCartney M.A."/>
            <person name="Auch B."/>
            <person name="Kono T."/>
            <person name="Mallez S."/>
            <person name="Zhang Y."/>
            <person name="Obille A."/>
            <person name="Becker A."/>
            <person name="Abrahante J.E."/>
            <person name="Garbe J."/>
            <person name="Badalamenti J.P."/>
            <person name="Herman A."/>
            <person name="Mangelson H."/>
            <person name="Liachko I."/>
            <person name="Sullivan S."/>
            <person name="Sone E.D."/>
            <person name="Koren S."/>
            <person name="Silverstein K.A.T."/>
            <person name="Beckman K.B."/>
            <person name="Gohl D.M."/>
        </authorList>
    </citation>
    <scope>NUCLEOTIDE SEQUENCE</scope>
    <source>
        <strain evidence="5">Duluth1</strain>
        <tissue evidence="5">Whole animal</tissue>
    </source>
</reference>
<feature type="repeat" description="ANK" evidence="3">
    <location>
        <begin position="472"/>
        <end position="504"/>
    </location>
</feature>
<feature type="compositionally biased region" description="Basic and acidic residues" evidence="4">
    <location>
        <begin position="595"/>
        <end position="608"/>
    </location>
</feature>
<feature type="region of interest" description="Disordered" evidence="4">
    <location>
        <begin position="1522"/>
        <end position="1605"/>
    </location>
</feature>